<evidence type="ECO:0000259" key="1">
    <source>
        <dbReference type="PROSITE" id="PS51725"/>
    </source>
</evidence>
<name>A0A516SH28_9NEIS</name>
<dbReference type="InterPro" id="IPR011008">
    <property type="entry name" value="Dimeric_a/b-barrel"/>
</dbReference>
<keyword evidence="3" id="KW-1185">Reference proteome</keyword>
<dbReference type="AlphaFoldDB" id="A0A516SH28"/>
<dbReference type="SUPFAM" id="SSF54909">
    <property type="entry name" value="Dimeric alpha+beta barrel"/>
    <property type="match status" value="1"/>
</dbReference>
<dbReference type="OrthoDB" id="5080511at2"/>
<feature type="domain" description="ABM" evidence="1">
    <location>
        <begin position="4"/>
        <end position="93"/>
    </location>
</feature>
<proteinExistence type="predicted"/>
<dbReference type="PROSITE" id="PS51725">
    <property type="entry name" value="ABM"/>
    <property type="match status" value="1"/>
</dbReference>
<gene>
    <name evidence="2" type="ORF">FNU76_14480</name>
</gene>
<keyword evidence="2" id="KW-0560">Oxidoreductase</keyword>
<dbReference type="RefSeq" id="WP_144278860.1">
    <property type="nucleotide sequence ID" value="NZ_CP041730.1"/>
</dbReference>
<keyword evidence="2" id="KW-0503">Monooxygenase</keyword>
<dbReference type="GO" id="GO:0004497">
    <property type="term" value="F:monooxygenase activity"/>
    <property type="evidence" value="ECO:0007669"/>
    <property type="project" value="UniProtKB-KW"/>
</dbReference>
<evidence type="ECO:0000313" key="2">
    <source>
        <dbReference type="EMBL" id="QDQ27467.1"/>
    </source>
</evidence>
<evidence type="ECO:0000313" key="3">
    <source>
        <dbReference type="Proteomes" id="UP000317550"/>
    </source>
</evidence>
<sequence>MQALIVVATIVAKAGAEQQVEHALQKLIAPTRMEAGCIQYVLHRDLDQPGVFVFIETWQSRELHAQHMQSAHLAEYGRSVSGLVESWDVKLLNSLA</sequence>
<organism evidence="2 3">
    <name type="scientific">Chitinimonas arctica</name>
    <dbReference type="NCBI Taxonomy" id="2594795"/>
    <lineage>
        <taxon>Bacteria</taxon>
        <taxon>Pseudomonadati</taxon>
        <taxon>Pseudomonadota</taxon>
        <taxon>Betaproteobacteria</taxon>
        <taxon>Neisseriales</taxon>
        <taxon>Chitinibacteraceae</taxon>
        <taxon>Chitinimonas</taxon>
    </lineage>
</organism>
<dbReference type="Gene3D" id="3.30.70.100">
    <property type="match status" value="1"/>
</dbReference>
<accession>A0A516SH28</accession>
<reference evidence="3" key="1">
    <citation type="submission" date="2019-07" db="EMBL/GenBank/DDBJ databases">
        <title>Chitinimonas sp. nov., isolated from Ny-Alesund, arctica soil.</title>
        <authorList>
            <person name="Xu Q."/>
            <person name="Peng F."/>
        </authorList>
    </citation>
    <scope>NUCLEOTIDE SEQUENCE [LARGE SCALE GENOMIC DNA]</scope>
    <source>
        <strain evidence="3">R3-44</strain>
    </source>
</reference>
<dbReference type="EMBL" id="CP041730">
    <property type="protein sequence ID" value="QDQ27467.1"/>
    <property type="molecule type" value="Genomic_DNA"/>
</dbReference>
<protein>
    <submittedName>
        <fullName evidence="2">Antibiotic biosynthesis monooxygenase</fullName>
    </submittedName>
</protein>
<dbReference type="PANTHER" id="PTHR33336:SF3">
    <property type="entry name" value="ABM DOMAIN-CONTAINING PROTEIN"/>
    <property type="match status" value="1"/>
</dbReference>
<dbReference type="InterPro" id="IPR007138">
    <property type="entry name" value="ABM_dom"/>
</dbReference>
<dbReference type="Pfam" id="PF03992">
    <property type="entry name" value="ABM"/>
    <property type="match status" value="1"/>
</dbReference>
<dbReference type="PANTHER" id="PTHR33336">
    <property type="entry name" value="QUINOL MONOOXYGENASE YGIN-RELATED"/>
    <property type="match status" value="1"/>
</dbReference>
<dbReference type="InterPro" id="IPR050744">
    <property type="entry name" value="AI-2_Isomerase_LsrG"/>
</dbReference>
<dbReference type="KEGG" id="cari:FNU76_14480"/>
<dbReference type="Proteomes" id="UP000317550">
    <property type="component" value="Chromosome"/>
</dbReference>